<protein>
    <submittedName>
        <fullName evidence="1">ABC transporter substrate-binding protein</fullName>
    </submittedName>
</protein>
<dbReference type="SUPFAM" id="SSF53850">
    <property type="entry name" value="Periplasmic binding protein-like II"/>
    <property type="match status" value="1"/>
</dbReference>
<gene>
    <name evidence="1" type="ORF">JCM14722_20400</name>
</gene>
<evidence type="ECO:0000313" key="1">
    <source>
        <dbReference type="EMBL" id="BDQ34498.1"/>
    </source>
</evidence>
<dbReference type="Proteomes" id="UP001061361">
    <property type="component" value="Chromosome"/>
</dbReference>
<name>A0ABN6RXM6_9BACT</name>
<sequence>MACPLPSRAEEQFVSVWSYYCFPPFVTSKNQGLSHELIELLNARGQGRFRFELRLLPRKRIDLLLSDGITGLVLFVNPSWMGLRNLQKYEWTPSLFSDRNVIVSNVSRKVDFTGPESLVGLTLGGIIGRKYEALDELVDAGLIKRDDTTSEKSNLLKLCEKRIDFTTGPETMLRPLVASLCIDGQIYFSPTPLFQYTRHILISDASPALSEFIVQFVRELPANPKWIAIKDKYKLRD</sequence>
<reference evidence="1" key="1">
    <citation type="submission" date="2022-08" db="EMBL/GenBank/DDBJ databases">
        <title>Genome Sequence of the sulphate-reducing bacterium, Pseudodesulfovibrio portus JCM14722.</title>
        <authorList>
            <person name="Kondo R."/>
            <person name="Kataoka T."/>
        </authorList>
    </citation>
    <scope>NUCLEOTIDE SEQUENCE</scope>
    <source>
        <strain evidence="1">JCM 14722</strain>
    </source>
</reference>
<proteinExistence type="predicted"/>
<evidence type="ECO:0000313" key="2">
    <source>
        <dbReference type="Proteomes" id="UP001061361"/>
    </source>
</evidence>
<keyword evidence="2" id="KW-1185">Reference proteome</keyword>
<dbReference type="EMBL" id="AP026708">
    <property type="protein sequence ID" value="BDQ34498.1"/>
    <property type="molecule type" value="Genomic_DNA"/>
</dbReference>
<accession>A0ABN6RXM6</accession>
<organism evidence="1 2">
    <name type="scientific">Pseudodesulfovibrio portus</name>
    <dbReference type="NCBI Taxonomy" id="231439"/>
    <lineage>
        <taxon>Bacteria</taxon>
        <taxon>Pseudomonadati</taxon>
        <taxon>Thermodesulfobacteriota</taxon>
        <taxon>Desulfovibrionia</taxon>
        <taxon>Desulfovibrionales</taxon>
        <taxon>Desulfovibrionaceae</taxon>
    </lineage>
</organism>